<evidence type="ECO:0000313" key="2">
    <source>
        <dbReference type="EMBL" id="KKD36976.1"/>
    </source>
</evidence>
<gene>
    <name evidence="2" type="ORF">WN50_16905</name>
</gene>
<evidence type="ECO:0000256" key="1">
    <source>
        <dbReference type="SAM" id="MobiDB-lite"/>
    </source>
</evidence>
<feature type="region of interest" description="Disordered" evidence="1">
    <location>
        <begin position="25"/>
        <end position="64"/>
    </location>
</feature>
<proteinExistence type="predicted"/>
<name>A0A0F5YDM5_9CYAN</name>
<dbReference type="OrthoDB" id="461760at2"/>
<dbReference type="RefSeq" id="WP_046279740.1">
    <property type="nucleotide sequence ID" value="NZ_LATL02000094.1"/>
</dbReference>
<dbReference type="AlphaFoldDB" id="A0A0F5YDM5"/>
<organism evidence="2 3">
    <name type="scientific">Limnoraphis robusta CS-951</name>
    <dbReference type="NCBI Taxonomy" id="1637645"/>
    <lineage>
        <taxon>Bacteria</taxon>
        <taxon>Bacillati</taxon>
        <taxon>Cyanobacteriota</taxon>
        <taxon>Cyanophyceae</taxon>
        <taxon>Oscillatoriophycideae</taxon>
        <taxon>Oscillatoriales</taxon>
        <taxon>Sirenicapillariaceae</taxon>
        <taxon>Limnoraphis</taxon>
    </lineage>
</organism>
<dbReference type="Proteomes" id="UP000033607">
    <property type="component" value="Unassembled WGS sequence"/>
</dbReference>
<protein>
    <recommendedName>
        <fullName evidence="4">PatU</fullName>
    </recommendedName>
</protein>
<comment type="caution">
    <text evidence="2">The sequence shown here is derived from an EMBL/GenBank/DDBJ whole genome shotgun (WGS) entry which is preliminary data.</text>
</comment>
<evidence type="ECO:0000313" key="3">
    <source>
        <dbReference type="Proteomes" id="UP000033607"/>
    </source>
</evidence>
<accession>A0A0F5YDM5</accession>
<dbReference type="EMBL" id="LATL02000094">
    <property type="protein sequence ID" value="KKD36976.1"/>
    <property type="molecule type" value="Genomic_DNA"/>
</dbReference>
<feature type="compositionally biased region" description="Polar residues" evidence="1">
    <location>
        <begin position="42"/>
        <end position="58"/>
    </location>
</feature>
<reference evidence="2 3" key="1">
    <citation type="submission" date="2015-06" db="EMBL/GenBank/DDBJ databases">
        <title>Draft genome assembly of filamentous brackish cyanobacterium Limnoraphis robusta strain CS-951.</title>
        <authorList>
            <person name="Willis A."/>
            <person name="Parks M."/>
            <person name="Burford M.A."/>
        </authorList>
    </citation>
    <scope>NUCLEOTIDE SEQUENCE [LARGE SCALE GENOMIC DNA]</scope>
    <source>
        <strain evidence="2 3">CS-951</strain>
    </source>
</reference>
<sequence length="351" mass="39949">MNNETYRDDPSFECHFFDWLMEKSQITPPCDDGDGTERWSVKNPSSMKNESNYTPNVDDQSRVEQGEWEELDPLDSEDIDDSDYPSQLFTLGEIPTVKNRFETVLKNRLKAEMERNPPLFPWETKASDFACYPDVIEERRVPWMAHKQNLRWSVPIPDPVFAQLLSPCQEAIQSSLREGAKLVQVVETLFPGQSEPLNELTHRLMLGWARGQNPLDLALPEYETANPEQQMLMALLAAREIIQALTLTCNLNQPAIKQQWLTSLGVLTLEAEYTQQDGQSASLKVMGHLPDGGHLWLTGADAQATAQRCDRGYIKLELVDPHLDQTYQLNVILNDQDQHPLSFAIGLQSPR</sequence>
<evidence type="ECO:0008006" key="4">
    <source>
        <dbReference type="Google" id="ProtNLM"/>
    </source>
</evidence>